<keyword evidence="5" id="KW-1185">Reference proteome</keyword>
<dbReference type="OrthoDB" id="8119704at2759"/>
<protein>
    <submittedName>
        <fullName evidence="4">Abhydrolase domain-containing protein C22H12.03</fullName>
    </submittedName>
</protein>
<reference evidence="4 5" key="1">
    <citation type="submission" date="2016-03" db="EMBL/GenBank/DDBJ databases">
        <title>Choanephora cucurbitarum.</title>
        <authorList>
            <person name="Min B."/>
            <person name="Park H."/>
            <person name="Park J.-H."/>
            <person name="Shin H.-D."/>
            <person name="Choi I.-G."/>
        </authorList>
    </citation>
    <scope>NUCLEOTIDE SEQUENCE [LARGE SCALE GENOMIC DNA]</scope>
    <source>
        <strain evidence="4 5">KUS-F28377</strain>
    </source>
</reference>
<evidence type="ECO:0000259" key="3">
    <source>
        <dbReference type="Pfam" id="PF00561"/>
    </source>
</evidence>
<comment type="similarity">
    <text evidence="1">Belongs to the AB hydrolase superfamily.</text>
</comment>
<dbReference type="InterPro" id="IPR000073">
    <property type="entry name" value="AB_hydrolase_1"/>
</dbReference>
<gene>
    <name evidence="4" type="ORF">A0J61_02481</name>
</gene>
<accession>A0A1C7NQD0</accession>
<dbReference type="PANTHER" id="PTHR46118">
    <property type="entry name" value="PROTEIN ABHD11"/>
    <property type="match status" value="1"/>
</dbReference>
<name>A0A1C7NQD0_9FUNG</name>
<dbReference type="InterPro" id="IPR029058">
    <property type="entry name" value="AB_hydrolase_fold"/>
</dbReference>
<dbReference type="FunFam" id="3.40.50.1820:FF:000039">
    <property type="entry name" value="Esterase ybfF"/>
    <property type="match status" value="1"/>
</dbReference>
<dbReference type="Gene3D" id="3.40.50.1820">
    <property type="entry name" value="alpha/beta hydrolase"/>
    <property type="match status" value="1"/>
</dbReference>
<evidence type="ECO:0000313" key="5">
    <source>
        <dbReference type="Proteomes" id="UP000093000"/>
    </source>
</evidence>
<dbReference type="AlphaFoldDB" id="A0A1C7NQD0"/>
<proteinExistence type="inferred from homology"/>
<keyword evidence="2 4" id="KW-0378">Hydrolase</keyword>
<dbReference type="SUPFAM" id="SSF53474">
    <property type="entry name" value="alpha/beta-Hydrolases"/>
    <property type="match status" value="1"/>
</dbReference>
<dbReference type="PANTHER" id="PTHR46118:SF4">
    <property type="entry name" value="PROTEIN ABHD11"/>
    <property type="match status" value="1"/>
</dbReference>
<dbReference type="Proteomes" id="UP000093000">
    <property type="component" value="Unassembled WGS sequence"/>
</dbReference>
<evidence type="ECO:0000256" key="2">
    <source>
        <dbReference type="ARBA" id="ARBA00022801"/>
    </source>
</evidence>
<dbReference type="FunCoup" id="A0A1C7NQD0">
    <property type="interactions" value="337"/>
</dbReference>
<dbReference type="GO" id="GO:0052689">
    <property type="term" value="F:carboxylic ester hydrolase activity"/>
    <property type="evidence" value="ECO:0007669"/>
    <property type="project" value="TreeGrafter"/>
</dbReference>
<organism evidence="4 5">
    <name type="scientific">Choanephora cucurbitarum</name>
    <dbReference type="NCBI Taxonomy" id="101091"/>
    <lineage>
        <taxon>Eukaryota</taxon>
        <taxon>Fungi</taxon>
        <taxon>Fungi incertae sedis</taxon>
        <taxon>Mucoromycota</taxon>
        <taxon>Mucoromycotina</taxon>
        <taxon>Mucoromycetes</taxon>
        <taxon>Mucorales</taxon>
        <taxon>Mucorineae</taxon>
        <taxon>Choanephoraceae</taxon>
        <taxon>Choanephoroideae</taxon>
        <taxon>Choanephora</taxon>
    </lineage>
</organism>
<dbReference type="EMBL" id="LUGH01000094">
    <property type="protein sequence ID" value="OBZ89474.1"/>
    <property type="molecule type" value="Genomic_DNA"/>
</dbReference>
<evidence type="ECO:0000256" key="1">
    <source>
        <dbReference type="ARBA" id="ARBA00008645"/>
    </source>
</evidence>
<dbReference type="Pfam" id="PF00561">
    <property type="entry name" value="Abhydrolase_1"/>
    <property type="match status" value="1"/>
</dbReference>
<dbReference type="InParanoid" id="A0A1C7NQD0"/>
<feature type="domain" description="AB hydrolase-1" evidence="3">
    <location>
        <begin position="33"/>
        <end position="272"/>
    </location>
</feature>
<comment type="caution">
    <text evidence="4">The sequence shown here is derived from an EMBL/GenBank/DDBJ whole genome shotgun (WGS) entry which is preliminary data.</text>
</comment>
<sequence length="286" mass="32877">MFKVWPIVQKRSFKTVPLAFAKYSADEQIKSNKPLIICHGLFGSKQNWRSLARSLSQSCQRDVYAIDARNHGESPHAHEHHYEAISHDILEFIQHHQLHQPILLGHSMGGKAMMYVALQQPELVSKLIVVDIAPVHSPLTREYHDHIRIMREIQSRRLTRQKEADDILKTVEPDVAVRQFLLTNLKKNKSDGVYQFRVPLTILENALGHLGEFRPKLKKKGVYQGPTLFITGDQSPFRKPFLRMPSLVPSYFPNATVVTVKEAGHWVQAEKPDEFLSLTTEFILQH</sequence>
<dbReference type="GO" id="GO:0005739">
    <property type="term" value="C:mitochondrion"/>
    <property type="evidence" value="ECO:0007669"/>
    <property type="project" value="TreeGrafter"/>
</dbReference>
<dbReference type="STRING" id="101091.A0A1C7NQD0"/>
<evidence type="ECO:0000313" key="4">
    <source>
        <dbReference type="EMBL" id="OBZ89474.1"/>
    </source>
</evidence>